<evidence type="ECO:0000313" key="2">
    <source>
        <dbReference type="EMBL" id="BCO08427.1"/>
    </source>
</evidence>
<dbReference type="EMBL" id="AP024233">
    <property type="protein sequence ID" value="BCO08427.1"/>
    <property type="molecule type" value="Genomic_DNA"/>
</dbReference>
<dbReference type="Proteomes" id="UP001063350">
    <property type="component" value="Chromosome"/>
</dbReference>
<gene>
    <name evidence="2" type="ORF">GF1_08030</name>
</gene>
<accession>A0A915XJ88</accession>
<proteinExistence type="predicted"/>
<feature type="transmembrane region" description="Helical" evidence="1">
    <location>
        <begin position="121"/>
        <end position="142"/>
    </location>
</feature>
<sequence length="148" mass="16508">MRKKTFRLARLKPGVNRSVHLFVASLLWTSIGIMLIVRGWGWMGPGSGRWLVLPAVALGIAKSFLVLDRATRRSVARIIELRDGTCLGAVYSWKTWALVGLMMASGITMRALTEPGRVVGTVYVAIGCGLLFSSRHGWLAWFKWMHHD</sequence>
<name>A0A915XJ88_9BACT</name>
<dbReference type="KEGG" id="ddu:GF1_08030"/>
<dbReference type="AlphaFoldDB" id="A0A915XJ88"/>
<evidence type="ECO:0000313" key="3">
    <source>
        <dbReference type="Proteomes" id="UP001063350"/>
    </source>
</evidence>
<feature type="transmembrane region" description="Helical" evidence="1">
    <location>
        <begin position="88"/>
        <end position="109"/>
    </location>
</feature>
<protein>
    <submittedName>
        <fullName evidence="2">Uncharacterized protein</fullName>
    </submittedName>
</protein>
<organism evidence="2 3">
    <name type="scientific">Desulfolithobacter dissulfuricans</name>
    <dbReference type="NCBI Taxonomy" id="2795293"/>
    <lineage>
        <taxon>Bacteria</taxon>
        <taxon>Pseudomonadati</taxon>
        <taxon>Thermodesulfobacteriota</taxon>
        <taxon>Desulfobulbia</taxon>
        <taxon>Desulfobulbales</taxon>
        <taxon>Desulfobulbaceae</taxon>
        <taxon>Desulfolithobacter</taxon>
    </lineage>
</organism>
<feature type="transmembrane region" description="Helical" evidence="1">
    <location>
        <begin position="47"/>
        <end position="67"/>
    </location>
</feature>
<keyword evidence="1" id="KW-1133">Transmembrane helix</keyword>
<evidence type="ECO:0000256" key="1">
    <source>
        <dbReference type="SAM" id="Phobius"/>
    </source>
</evidence>
<keyword evidence="1" id="KW-0812">Transmembrane</keyword>
<keyword evidence="1" id="KW-0472">Membrane</keyword>
<keyword evidence="3" id="KW-1185">Reference proteome</keyword>
<feature type="transmembrane region" description="Helical" evidence="1">
    <location>
        <begin position="21"/>
        <end position="41"/>
    </location>
</feature>
<reference evidence="2" key="1">
    <citation type="submission" date="2020-12" db="EMBL/GenBank/DDBJ databases">
        <title>Desulfobium dissulfuricans gen. nov., sp. nov., a novel mesophilic, sulfate-reducing bacterium isolated from a deep-sea hydrothermal vent.</title>
        <authorList>
            <person name="Hashimoto Y."/>
            <person name="Tame A."/>
            <person name="Sawayama S."/>
            <person name="Miyazaki J."/>
            <person name="Takai K."/>
            <person name="Nakagawa S."/>
        </authorList>
    </citation>
    <scope>NUCLEOTIDE SEQUENCE</scope>
    <source>
        <strain evidence="2">GF1</strain>
    </source>
</reference>